<keyword evidence="3" id="KW-1185">Reference proteome</keyword>
<evidence type="ECO:0008006" key="4">
    <source>
        <dbReference type="Google" id="ProtNLM"/>
    </source>
</evidence>
<comment type="caution">
    <text evidence="2">The sequence shown here is derived from an EMBL/GenBank/DDBJ whole genome shotgun (WGS) entry which is preliminary data.</text>
</comment>
<protein>
    <recommendedName>
        <fullName evidence="4">YfhD family protein</fullName>
    </recommendedName>
</protein>
<evidence type="ECO:0000313" key="2">
    <source>
        <dbReference type="EMBL" id="MFL9882180.1"/>
    </source>
</evidence>
<sequence length="63" mass="6877">MTKQKQQASHPKETAQPAESLEDRLDEALEESFPASDPIAVDVGEARRSTVDKEASSGGKKRH</sequence>
<dbReference type="Proteomes" id="UP001629249">
    <property type="component" value="Unassembled WGS sequence"/>
</dbReference>
<feature type="compositionally biased region" description="Basic and acidic residues" evidence="1">
    <location>
        <begin position="44"/>
        <end position="55"/>
    </location>
</feature>
<proteinExistence type="predicted"/>
<reference evidence="2 3" key="1">
    <citation type="journal article" date="2024" name="Chem. Sci.">
        <title>Discovery of megapolipeptins by genome mining of a Burkholderiales bacteria collection.</title>
        <authorList>
            <person name="Paulo B.S."/>
            <person name="Recchia M.J.J."/>
            <person name="Lee S."/>
            <person name="Fergusson C.H."/>
            <person name="Romanowski S.B."/>
            <person name="Hernandez A."/>
            <person name="Krull N."/>
            <person name="Liu D.Y."/>
            <person name="Cavanagh H."/>
            <person name="Bos A."/>
            <person name="Gray C.A."/>
            <person name="Murphy B.T."/>
            <person name="Linington R.G."/>
            <person name="Eustaquio A.S."/>
        </authorList>
    </citation>
    <scope>NUCLEOTIDE SEQUENCE [LARGE SCALE GENOMIC DNA]</scope>
    <source>
        <strain evidence="2 3">RL16-012-BIC-B</strain>
    </source>
</reference>
<evidence type="ECO:0000313" key="3">
    <source>
        <dbReference type="Proteomes" id="UP001629249"/>
    </source>
</evidence>
<dbReference type="RefSeq" id="WP_408330897.1">
    <property type="nucleotide sequence ID" value="NZ_JAQQFH010000017.1"/>
</dbReference>
<gene>
    <name evidence="2" type="ORF">PQR66_04045</name>
</gene>
<accession>A0ABW8ZHZ9</accession>
<evidence type="ECO:0000256" key="1">
    <source>
        <dbReference type="SAM" id="MobiDB-lite"/>
    </source>
</evidence>
<feature type="region of interest" description="Disordered" evidence="1">
    <location>
        <begin position="1"/>
        <end position="63"/>
    </location>
</feature>
<dbReference type="EMBL" id="JAQQFN010000002">
    <property type="protein sequence ID" value="MFL9882180.1"/>
    <property type="molecule type" value="Genomic_DNA"/>
</dbReference>
<name>A0ABW8ZHZ9_9BURK</name>
<organism evidence="2 3">
    <name type="scientific">Paraburkholderia agricolaris</name>
    <dbReference type="NCBI Taxonomy" id="2152888"/>
    <lineage>
        <taxon>Bacteria</taxon>
        <taxon>Pseudomonadati</taxon>
        <taxon>Pseudomonadota</taxon>
        <taxon>Betaproteobacteria</taxon>
        <taxon>Burkholderiales</taxon>
        <taxon>Burkholderiaceae</taxon>
        <taxon>Paraburkholderia</taxon>
    </lineage>
</organism>